<dbReference type="RefSeq" id="WP_067372320.1">
    <property type="nucleotide sequence ID" value="NZ_BDQI01000010.1"/>
</dbReference>
<evidence type="ECO:0000313" key="2">
    <source>
        <dbReference type="Proteomes" id="UP000217446"/>
    </source>
</evidence>
<protein>
    <submittedName>
        <fullName evidence="1">Uncharacterized protein</fullName>
    </submittedName>
</protein>
<gene>
    <name evidence="1" type="ORF">SO3561_04829</name>
</gene>
<dbReference type="STRING" id="1963.AQJ27_23865"/>
<dbReference type="AlphaFoldDB" id="A0A250VGK7"/>
<organism evidence="1 2">
    <name type="scientific">Streptomyces olivochromogenes</name>
    <dbReference type="NCBI Taxonomy" id="1963"/>
    <lineage>
        <taxon>Bacteria</taxon>
        <taxon>Bacillati</taxon>
        <taxon>Actinomycetota</taxon>
        <taxon>Actinomycetes</taxon>
        <taxon>Kitasatosporales</taxon>
        <taxon>Streptomycetaceae</taxon>
        <taxon>Streptomyces</taxon>
    </lineage>
</organism>
<dbReference type="Proteomes" id="UP000217446">
    <property type="component" value="Unassembled WGS sequence"/>
</dbReference>
<accession>A0A250VGK7</accession>
<proteinExistence type="predicted"/>
<dbReference type="EMBL" id="BDQI01000010">
    <property type="protein sequence ID" value="GAX53301.1"/>
    <property type="molecule type" value="Genomic_DNA"/>
</dbReference>
<evidence type="ECO:0000313" key="1">
    <source>
        <dbReference type="EMBL" id="GAX53301.1"/>
    </source>
</evidence>
<reference evidence="2" key="1">
    <citation type="submission" date="2017-05" db="EMBL/GenBank/DDBJ databases">
        <title>Streptomyces olivochromogenes NBRC 3561 whole genome shotgun sequence.</title>
        <authorList>
            <person name="Dohra H."/>
            <person name="Kodani S."/>
        </authorList>
    </citation>
    <scope>NUCLEOTIDE SEQUENCE [LARGE SCALE GENOMIC DNA]</scope>
    <source>
        <strain evidence="2">NBRC 3561</strain>
    </source>
</reference>
<comment type="caution">
    <text evidence="1">The sequence shown here is derived from an EMBL/GenBank/DDBJ whole genome shotgun (WGS) entry which is preliminary data.</text>
</comment>
<name>A0A250VGK7_STROL</name>
<sequence length="108" mass="11266">MGGRIAVEPAAPGSDRISSVTRVKAVGIDVPSGPVADTFGGPVAATFGRPIADTFGRPVADTFGPTPVELSRLSFHDSSKFRFGPGKVNQAVDAEVHEGSRLMTSDRR</sequence>
<keyword evidence="2" id="KW-1185">Reference proteome</keyword>